<dbReference type="PANTHER" id="PTHR13238">
    <property type="entry name" value="PROTEIN C21ORF59"/>
    <property type="match status" value="1"/>
</dbReference>
<name>A0A9P0HMK0_NEZVI</name>
<proteinExistence type="inferred from homology"/>
<evidence type="ECO:0008006" key="5">
    <source>
        <dbReference type="Google" id="ProtNLM"/>
    </source>
</evidence>
<keyword evidence="2" id="KW-0175">Coiled coil</keyword>
<sequence>MVILHVKKADESQFLYSVSVEEDIDTVIAGVTALYNGRLKVSRICYEIEGLAKHGTQFPPDIMGLYEEQVKDLGLKDEWGDICEPSGGYTLEKDPVGRRNGKRPNEHMAKVLTNTVEEARAMLSKKLVNDNKILEKKMIKEALAILRGAVTIVYPMGLPPHDPIRLEFEEKEDLSGTHGSLEVIEESHACLWFSGKEMLRGKKLKDYVGPNEKTKITVKISKSGHGAPAREPICTEEDKKRLMWQAKQREEEMKRLEENQHEYEDTPWAETGRMKRAFQGMGNISWKPR</sequence>
<gene>
    <name evidence="3" type="ORF">NEZAVI_LOCUS13003</name>
</gene>
<feature type="coiled-coil region" evidence="2">
    <location>
        <begin position="239"/>
        <end position="266"/>
    </location>
</feature>
<dbReference type="GO" id="GO:0003352">
    <property type="term" value="P:regulation of cilium movement"/>
    <property type="evidence" value="ECO:0007669"/>
    <property type="project" value="InterPro"/>
</dbReference>
<evidence type="ECO:0000256" key="2">
    <source>
        <dbReference type="SAM" id="Coils"/>
    </source>
</evidence>
<dbReference type="OrthoDB" id="276065at2759"/>
<reference evidence="3" key="1">
    <citation type="submission" date="2022-01" db="EMBL/GenBank/DDBJ databases">
        <authorList>
            <person name="King R."/>
        </authorList>
    </citation>
    <scope>NUCLEOTIDE SEQUENCE</scope>
</reference>
<evidence type="ECO:0000313" key="3">
    <source>
        <dbReference type="EMBL" id="CAH1404630.1"/>
    </source>
</evidence>
<accession>A0A9P0HMK0</accession>
<organism evidence="3 4">
    <name type="scientific">Nezara viridula</name>
    <name type="common">Southern green stink bug</name>
    <name type="synonym">Cimex viridulus</name>
    <dbReference type="NCBI Taxonomy" id="85310"/>
    <lineage>
        <taxon>Eukaryota</taxon>
        <taxon>Metazoa</taxon>
        <taxon>Ecdysozoa</taxon>
        <taxon>Arthropoda</taxon>
        <taxon>Hexapoda</taxon>
        <taxon>Insecta</taxon>
        <taxon>Pterygota</taxon>
        <taxon>Neoptera</taxon>
        <taxon>Paraneoptera</taxon>
        <taxon>Hemiptera</taxon>
        <taxon>Heteroptera</taxon>
        <taxon>Panheteroptera</taxon>
        <taxon>Pentatomomorpha</taxon>
        <taxon>Pentatomoidea</taxon>
        <taxon>Pentatomidae</taxon>
        <taxon>Pentatominae</taxon>
        <taxon>Nezara</taxon>
    </lineage>
</organism>
<dbReference type="AlphaFoldDB" id="A0A9P0HMK0"/>
<dbReference type="Proteomes" id="UP001152798">
    <property type="component" value="Chromosome 6"/>
</dbReference>
<protein>
    <recommendedName>
        <fullName evidence="5">Cilia- and flagella-associated protein 298</fullName>
    </recommendedName>
</protein>
<comment type="similarity">
    <text evidence="1">Belongs to the CFAP298 family.</text>
</comment>
<evidence type="ECO:0000256" key="1">
    <source>
        <dbReference type="ARBA" id="ARBA00009619"/>
    </source>
</evidence>
<dbReference type="Pfam" id="PF11069">
    <property type="entry name" value="CFAP298"/>
    <property type="match status" value="1"/>
</dbReference>
<dbReference type="InterPro" id="IPR021298">
    <property type="entry name" value="CFAP298"/>
</dbReference>
<dbReference type="PANTHER" id="PTHR13238:SF0">
    <property type="entry name" value="CILIA- AND FLAGELLA-ASSOCIATED PROTEIN 298"/>
    <property type="match status" value="1"/>
</dbReference>
<evidence type="ECO:0000313" key="4">
    <source>
        <dbReference type="Proteomes" id="UP001152798"/>
    </source>
</evidence>
<keyword evidence="4" id="KW-1185">Reference proteome</keyword>
<dbReference type="EMBL" id="OV725082">
    <property type="protein sequence ID" value="CAH1404630.1"/>
    <property type="molecule type" value="Genomic_DNA"/>
</dbReference>